<gene>
    <name evidence="11" type="ORF">GWI33_021762</name>
</gene>
<evidence type="ECO:0000256" key="5">
    <source>
        <dbReference type="ARBA" id="ARBA00022989"/>
    </source>
</evidence>
<evidence type="ECO:0000256" key="6">
    <source>
        <dbReference type="ARBA" id="ARBA00023136"/>
    </source>
</evidence>
<dbReference type="PROSITE" id="PS50853">
    <property type="entry name" value="FN3"/>
    <property type="match status" value="3"/>
</dbReference>
<keyword evidence="6 9" id="KW-0472">Membrane</keyword>
<dbReference type="InterPro" id="IPR003961">
    <property type="entry name" value="FN3_dom"/>
</dbReference>
<comment type="caution">
    <text evidence="11">The sequence shown here is derived from an EMBL/GenBank/DDBJ whole genome shotgun (WGS) entry which is preliminary data.</text>
</comment>
<protein>
    <recommendedName>
        <fullName evidence="10">Fibronectin type-III domain-containing protein</fullName>
    </recommendedName>
</protein>
<keyword evidence="4" id="KW-0067">ATP-binding</keyword>
<keyword evidence="3" id="KW-0547">Nucleotide-binding</keyword>
<evidence type="ECO:0000256" key="3">
    <source>
        <dbReference type="ARBA" id="ARBA00022741"/>
    </source>
</evidence>
<dbReference type="GO" id="GO:0007411">
    <property type="term" value="P:axon guidance"/>
    <property type="evidence" value="ECO:0007669"/>
    <property type="project" value="TreeGrafter"/>
</dbReference>
<evidence type="ECO:0000256" key="7">
    <source>
        <dbReference type="ARBA" id="ARBA00023170"/>
    </source>
</evidence>
<organism evidence="11 12">
    <name type="scientific">Rhynchophorus ferrugineus</name>
    <name type="common">Red palm weevil</name>
    <name type="synonym">Curculio ferrugineus</name>
    <dbReference type="NCBI Taxonomy" id="354439"/>
    <lineage>
        <taxon>Eukaryota</taxon>
        <taxon>Metazoa</taxon>
        <taxon>Ecdysozoa</taxon>
        <taxon>Arthropoda</taxon>
        <taxon>Hexapoda</taxon>
        <taxon>Insecta</taxon>
        <taxon>Pterygota</taxon>
        <taxon>Neoptera</taxon>
        <taxon>Endopterygota</taxon>
        <taxon>Coleoptera</taxon>
        <taxon>Polyphaga</taxon>
        <taxon>Cucujiformia</taxon>
        <taxon>Curculionidae</taxon>
        <taxon>Dryophthorinae</taxon>
        <taxon>Rhynchophorus</taxon>
    </lineage>
</organism>
<dbReference type="SUPFAM" id="SSF49265">
    <property type="entry name" value="Fibronectin type III"/>
    <property type="match status" value="4"/>
</dbReference>
<dbReference type="Proteomes" id="UP000625711">
    <property type="component" value="Unassembled WGS sequence"/>
</dbReference>
<dbReference type="Gene3D" id="2.60.40.10">
    <property type="entry name" value="Immunoglobulins"/>
    <property type="match status" value="4"/>
</dbReference>
<accession>A0A834IQX9</accession>
<dbReference type="PANTHER" id="PTHR46877:SF14">
    <property type="entry name" value="RECEPTOR PROTEIN-TYROSINE KINASE"/>
    <property type="match status" value="1"/>
</dbReference>
<dbReference type="Pfam" id="PF00041">
    <property type="entry name" value="fn3"/>
    <property type="match status" value="2"/>
</dbReference>
<keyword evidence="7" id="KW-0675">Receptor</keyword>
<keyword evidence="5 9" id="KW-1133">Transmembrane helix</keyword>
<dbReference type="InterPro" id="IPR013783">
    <property type="entry name" value="Ig-like_fold"/>
</dbReference>
<dbReference type="InterPro" id="IPR036116">
    <property type="entry name" value="FN3_sf"/>
</dbReference>
<dbReference type="CDD" id="cd00063">
    <property type="entry name" value="FN3"/>
    <property type="match status" value="3"/>
</dbReference>
<evidence type="ECO:0000313" key="11">
    <source>
        <dbReference type="EMBL" id="KAF7284674.1"/>
    </source>
</evidence>
<feature type="compositionally biased region" description="Low complexity" evidence="8">
    <location>
        <begin position="945"/>
        <end position="961"/>
    </location>
</feature>
<feature type="region of interest" description="Disordered" evidence="8">
    <location>
        <begin position="925"/>
        <end position="1003"/>
    </location>
</feature>
<sequence length="1193" mass="134861">MRHTCGLINVEVSGFRVGPPVYSRRFIMASLGGPWPPLFFMLLFICTEVRLNPMTCGPGMNSPGYTYPVGDITLEYGNDLNILCILRDDTYGENASSRMSFRHCNTTMPSDIYNSTAIKLHIAKHALTSSADYSCFIDNRMVCHNIVTVGTKPKPVEDFDCIGQNYENFTCTWTMPQNYVKTNYTLTYKPLLRPQRSTLNCPQIVYKDSKCSCTWSLSTEPQYRHAYEKFIFNLTANNTFGTRSMDTILNHFSRVIPNPPENLTAVAIGPHSVNLSWVIPVHVRDFAGGLNHRISYWINGINSWKTLPSMYSNGKISKATMEKVLVDLPYAHWLYDIRVSMKSGNATEERFWSANSSVHVLTESKLPDRPPRTEIGCFEWLEGRHIMIYWEKIHDYEENGQNFSYHIEVDGFPDIKPKKLSSSYARFENVENRNYTFKIWSKNIKGLSKDYSVIFVPGSRYTLKEPENFVKFDKGSGQYELEWSNTNTDVTNFTIFWCSDLRDRPYQCDGKLNWTIVDRHVNNMSLSFNESNLDSQEKDIFQLAISANGYRTSSGMMWAECTVIPGRGVKLRQAYVKDVGSTTMVVVWKLDCFKKGNLIGFNITYCPTMPFPQSSECITNTTKYTNVRDPRAETGTIRNLKPYTRYKLQVKPILNGSESQFSESMFNSTFEGEPTEPRNLRLWEVTNSSIRIKWQKPEQENGFIRYYNVTIANRTIKVPSDKKQDIYDVTLDNLTASINYTIKVEACTVNCSEATLIAATEVGRPNIIPKPLANWEKSLVMLKWAKPQPIEARIDYYQVWISVNNKEQYFVHGDDIVQNVTEPMYNISICDDSTKNLYVKIRGVNVLGDKALEGPWNERTDFPCFGDNSPQTLIIIACISAAIICSVILGYGAKRIWARILGMRNVPVKLPDGLAAVVENYQEKEKHSDEPLLSKNFPSQNRNPSGESSGCSSGHESVASSIESTGHLSASDSGTEQPRSPSLGETDTRDVALRQRVTKPTGKKSDYVIMPEIQPTWTSKQTPGYSIIGLMPSAKKPEPNPDFMVLSDLTSKPSYVPFAASLPTQSVNNEPITRSPTSGYVPYMPQESVPVKNTDYVMAGTPSKNAIMPTVPFLRKEDNSGYVKAPPLETAKPVLTRFQFPWEPQQAVEPPSSGYVVVGDPKPQNIDLDLQQSSKGYVPHNIKLQATKSLKED</sequence>
<evidence type="ECO:0000259" key="10">
    <source>
        <dbReference type="PROSITE" id="PS50853"/>
    </source>
</evidence>
<keyword evidence="2 9" id="KW-0812">Transmembrane</keyword>
<evidence type="ECO:0000313" key="12">
    <source>
        <dbReference type="Proteomes" id="UP000625711"/>
    </source>
</evidence>
<dbReference type="PANTHER" id="PTHR46877">
    <property type="entry name" value="EPH RECEPTOR A5"/>
    <property type="match status" value="1"/>
</dbReference>
<feature type="domain" description="Fibronectin type-III" evidence="10">
    <location>
        <begin position="259"/>
        <end position="365"/>
    </location>
</feature>
<feature type="compositionally biased region" description="Polar residues" evidence="8">
    <location>
        <begin position="962"/>
        <end position="985"/>
    </location>
</feature>
<dbReference type="GO" id="GO:0030425">
    <property type="term" value="C:dendrite"/>
    <property type="evidence" value="ECO:0007669"/>
    <property type="project" value="TreeGrafter"/>
</dbReference>
<keyword evidence="12" id="KW-1185">Reference proteome</keyword>
<proteinExistence type="predicted"/>
<evidence type="ECO:0000256" key="1">
    <source>
        <dbReference type="ARBA" id="ARBA00004167"/>
    </source>
</evidence>
<evidence type="ECO:0000256" key="9">
    <source>
        <dbReference type="SAM" id="Phobius"/>
    </source>
</evidence>
<dbReference type="GO" id="GO:0005886">
    <property type="term" value="C:plasma membrane"/>
    <property type="evidence" value="ECO:0007669"/>
    <property type="project" value="TreeGrafter"/>
</dbReference>
<feature type="domain" description="Fibronectin type-III" evidence="10">
    <location>
        <begin position="676"/>
        <end position="765"/>
    </location>
</feature>
<reference evidence="11" key="1">
    <citation type="submission" date="2020-08" db="EMBL/GenBank/DDBJ databases">
        <title>Genome sequencing and assembly of the red palm weevil Rhynchophorus ferrugineus.</title>
        <authorList>
            <person name="Dias G.B."/>
            <person name="Bergman C.M."/>
            <person name="Manee M."/>
        </authorList>
    </citation>
    <scope>NUCLEOTIDE SEQUENCE</scope>
    <source>
        <strain evidence="11">AA-2017</strain>
        <tissue evidence="11">Whole larva</tissue>
    </source>
</reference>
<evidence type="ECO:0000256" key="8">
    <source>
        <dbReference type="SAM" id="MobiDB-lite"/>
    </source>
</evidence>
<dbReference type="GO" id="GO:0005005">
    <property type="term" value="F:transmembrane-ephrin receptor activity"/>
    <property type="evidence" value="ECO:0007669"/>
    <property type="project" value="TreeGrafter"/>
</dbReference>
<feature type="transmembrane region" description="Helical" evidence="9">
    <location>
        <begin position="873"/>
        <end position="893"/>
    </location>
</feature>
<comment type="subcellular location">
    <subcellularLocation>
        <location evidence="1">Membrane</location>
        <topology evidence="1">Single-pass membrane protein</topology>
    </subcellularLocation>
</comment>
<evidence type="ECO:0000256" key="4">
    <source>
        <dbReference type="ARBA" id="ARBA00022840"/>
    </source>
</evidence>
<dbReference type="InterPro" id="IPR050449">
    <property type="entry name" value="Ephrin_rcpt_TKs"/>
</dbReference>
<dbReference type="SMART" id="SM00060">
    <property type="entry name" value="FN3"/>
    <property type="match status" value="3"/>
</dbReference>
<dbReference type="GO" id="GO:0005524">
    <property type="term" value="F:ATP binding"/>
    <property type="evidence" value="ECO:0007669"/>
    <property type="project" value="UniProtKB-KW"/>
</dbReference>
<name>A0A834IQX9_RHYFE</name>
<dbReference type="OrthoDB" id="6381660at2759"/>
<evidence type="ECO:0000256" key="2">
    <source>
        <dbReference type="ARBA" id="ARBA00022692"/>
    </source>
</evidence>
<feature type="domain" description="Fibronectin type-III" evidence="10">
    <location>
        <begin position="565"/>
        <end position="672"/>
    </location>
</feature>
<dbReference type="EMBL" id="JAACXV010000072">
    <property type="protein sequence ID" value="KAF7284674.1"/>
    <property type="molecule type" value="Genomic_DNA"/>
</dbReference>
<dbReference type="AlphaFoldDB" id="A0A834IQX9"/>